<dbReference type="RefSeq" id="WP_311737103.1">
    <property type="nucleotide sequence ID" value="NZ_JACIFZ010000020.1"/>
</dbReference>
<organism evidence="1 2">
    <name type="scientific">Variovorax guangxiensis</name>
    <dbReference type="NCBI Taxonomy" id="1775474"/>
    <lineage>
        <taxon>Bacteria</taxon>
        <taxon>Pseudomonadati</taxon>
        <taxon>Pseudomonadota</taxon>
        <taxon>Betaproteobacteria</taxon>
        <taxon>Burkholderiales</taxon>
        <taxon>Comamonadaceae</taxon>
        <taxon>Variovorax</taxon>
    </lineage>
</organism>
<dbReference type="InterPro" id="IPR010260">
    <property type="entry name" value="AlpA"/>
</dbReference>
<dbReference type="EMBL" id="JACIFZ010000020">
    <property type="protein sequence ID" value="MBB4226089.1"/>
    <property type="molecule type" value="Genomic_DNA"/>
</dbReference>
<name>A0A840G3H0_9BURK</name>
<gene>
    <name evidence="1" type="ORF">GGD71_006906</name>
</gene>
<dbReference type="AlphaFoldDB" id="A0A840G3H0"/>
<comment type="caution">
    <text evidence="1">The sequence shown here is derived from an EMBL/GenBank/DDBJ whole genome shotgun (WGS) entry which is preliminary data.</text>
</comment>
<dbReference type="GO" id="GO:0003677">
    <property type="term" value="F:DNA binding"/>
    <property type="evidence" value="ECO:0007669"/>
    <property type="project" value="UniProtKB-KW"/>
</dbReference>
<evidence type="ECO:0000313" key="1">
    <source>
        <dbReference type="EMBL" id="MBB4226089.1"/>
    </source>
</evidence>
<dbReference type="Proteomes" id="UP000524450">
    <property type="component" value="Unassembled WGS sequence"/>
</dbReference>
<reference evidence="1 2" key="1">
    <citation type="submission" date="2020-08" db="EMBL/GenBank/DDBJ databases">
        <title>Genomic Encyclopedia of Type Strains, Phase IV (KMG-V): Genome sequencing to study the core and pangenomes of soil and plant-associated prokaryotes.</title>
        <authorList>
            <person name="Whitman W."/>
        </authorList>
    </citation>
    <scope>NUCLEOTIDE SEQUENCE [LARGE SCALE GENOMIC DNA]</scope>
    <source>
        <strain evidence="1 2">34/80</strain>
    </source>
</reference>
<protein>
    <submittedName>
        <fullName evidence="1">Putative DNA-binding transcriptional regulator AlpA</fullName>
    </submittedName>
</protein>
<proteinExistence type="predicted"/>
<accession>A0A840G3H0</accession>
<dbReference type="Gene3D" id="1.10.238.160">
    <property type="match status" value="1"/>
</dbReference>
<keyword evidence="1" id="KW-0238">DNA-binding</keyword>
<evidence type="ECO:0000313" key="2">
    <source>
        <dbReference type="Proteomes" id="UP000524450"/>
    </source>
</evidence>
<dbReference type="Pfam" id="PF05930">
    <property type="entry name" value="Phage_AlpA"/>
    <property type="match status" value="1"/>
</dbReference>
<sequence length="129" mass="14167">MPIESGRQCRSGFGAGIALVQVLQVRDVPSVRKPLLEGSIQLQGAVMHFEPHVNHRRVDLSSVAGPEFFRLPDVIRITALSRATLYRRIAGGKFPPPVHLGGRACGWPRAALQRWVDDPEGYSDASRTS</sequence>